<keyword evidence="2" id="KW-1185">Reference proteome</keyword>
<dbReference type="RefSeq" id="WP_116631389.1">
    <property type="nucleotide sequence ID" value="NZ_QENU01000003.1"/>
</dbReference>
<organism evidence="1 2">
    <name type="scientific">Alitibacter langaaensis DSM 22999</name>
    <dbReference type="NCBI Taxonomy" id="1122935"/>
    <lineage>
        <taxon>Bacteria</taxon>
        <taxon>Pseudomonadati</taxon>
        <taxon>Pseudomonadota</taxon>
        <taxon>Gammaproteobacteria</taxon>
        <taxon>Pasteurellales</taxon>
        <taxon>Pasteurellaceae</taxon>
        <taxon>Alitibacter</taxon>
    </lineage>
</organism>
<dbReference type="Proteomes" id="UP000245909">
    <property type="component" value="Unassembled WGS sequence"/>
</dbReference>
<accession>A0A2U0TA79</accession>
<gene>
    <name evidence="1" type="ORF">C8D76_10386</name>
</gene>
<evidence type="ECO:0000313" key="2">
    <source>
        <dbReference type="Proteomes" id="UP000245909"/>
    </source>
</evidence>
<protein>
    <submittedName>
        <fullName evidence="1">Uncharacterized protein</fullName>
    </submittedName>
</protein>
<dbReference type="EMBL" id="QENU01000003">
    <property type="protein sequence ID" value="PVX40513.1"/>
    <property type="molecule type" value="Genomic_DNA"/>
</dbReference>
<name>A0A2U0TA79_9PAST</name>
<sequence length="162" mass="16649">MAVSEETLNKLTQSLTVLITKIGTDMKTLELLIGSLESLSTAAKTNLVLAINEIATRPVASGGAEITSDTSSETGALSAKAVTDAIDAAINTAVTQAKNDLLGGEVSSDLDTLRELGQALKDGSSAVSAITQKLTEQGTRLDTLEAALSVDLLAIYNQAKTA</sequence>
<dbReference type="OrthoDB" id="5692350at2"/>
<evidence type="ECO:0000313" key="1">
    <source>
        <dbReference type="EMBL" id="PVX40513.1"/>
    </source>
</evidence>
<comment type="caution">
    <text evidence="1">The sequence shown here is derived from an EMBL/GenBank/DDBJ whole genome shotgun (WGS) entry which is preliminary data.</text>
</comment>
<reference evidence="1 2" key="1">
    <citation type="submission" date="2018-05" db="EMBL/GenBank/DDBJ databases">
        <title>Genomic Encyclopedia of Type Strains, Phase IV (KMG-IV): sequencing the most valuable type-strain genomes for metagenomic binning, comparative biology and taxonomic classification.</title>
        <authorList>
            <person name="Goeker M."/>
        </authorList>
    </citation>
    <scope>NUCLEOTIDE SEQUENCE [LARGE SCALE GENOMIC DNA]</scope>
    <source>
        <strain evidence="1 2">DSM 22999</strain>
    </source>
</reference>
<dbReference type="AlphaFoldDB" id="A0A2U0TA79"/>
<proteinExistence type="predicted"/>